<dbReference type="Gene3D" id="1.10.1740.10">
    <property type="match status" value="1"/>
</dbReference>
<dbReference type="GO" id="GO:0006352">
    <property type="term" value="P:DNA-templated transcription initiation"/>
    <property type="evidence" value="ECO:0007669"/>
    <property type="project" value="InterPro"/>
</dbReference>
<comment type="similarity">
    <text evidence="1 6">Belongs to the sigma-70 factor family. ECF subfamily.</text>
</comment>
<evidence type="ECO:0000313" key="9">
    <source>
        <dbReference type="EMBL" id="NVN19834.1"/>
    </source>
</evidence>
<keyword evidence="3 6" id="KW-0731">Sigma factor</keyword>
<dbReference type="SUPFAM" id="SSF88659">
    <property type="entry name" value="Sigma3 and sigma4 domains of RNA polymerase sigma factors"/>
    <property type="match status" value="1"/>
</dbReference>
<evidence type="ECO:0000256" key="4">
    <source>
        <dbReference type="ARBA" id="ARBA00023125"/>
    </source>
</evidence>
<keyword evidence="4 6" id="KW-0238">DNA-binding</keyword>
<dbReference type="InterPro" id="IPR014284">
    <property type="entry name" value="RNA_pol_sigma-70_dom"/>
</dbReference>
<accession>A0A850NI43</accession>
<keyword evidence="10" id="KW-1185">Reference proteome</keyword>
<evidence type="ECO:0000259" key="8">
    <source>
        <dbReference type="Pfam" id="PF08281"/>
    </source>
</evidence>
<keyword evidence="5 6" id="KW-0804">Transcription</keyword>
<dbReference type="InterPro" id="IPR000838">
    <property type="entry name" value="RNA_pol_sigma70_ECF_CS"/>
</dbReference>
<dbReference type="AlphaFoldDB" id="A0A850NI43"/>
<organism evidence="9 10">
    <name type="scientific">Flagellimonas chongwuensis</name>
    <dbReference type="NCBI Taxonomy" id="2697365"/>
    <lineage>
        <taxon>Bacteria</taxon>
        <taxon>Pseudomonadati</taxon>
        <taxon>Bacteroidota</taxon>
        <taxon>Flavobacteriia</taxon>
        <taxon>Flavobacteriales</taxon>
        <taxon>Flavobacteriaceae</taxon>
        <taxon>Flagellimonas</taxon>
    </lineage>
</organism>
<dbReference type="InterPro" id="IPR007627">
    <property type="entry name" value="RNA_pol_sigma70_r2"/>
</dbReference>
<evidence type="ECO:0000256" key="2">
    <source>
        <dbReference type="ARBA" id="ARBA00023015"/>
    </source>
</evidence>
<dbReference type="NCBIfam" id="TIGR02937">
    <property type="entry name" value="sigma70-ECF"/>
    <property type="match status" value="1"/>
</dbReference>
<sequence>MRDNNTDAKLIDRVKQGDDGAFVDLVNKYKDLSLSLAHSIMKDRDKAEDVLQDAFVKVYEKAGSFKHQSAFSSWLYRIVVNTAYNALKKEKKYCETEHFNQETTNIEERPETDTIREDDQKKYIVMAMERLRPDEALVLRLHYLCGHTITEIQEITGFGISKIKVDLHRGRGHMEEALEDLLGDQVKDLL</sequence>
<proteinExistence type="inferred from homology"/>
<dbReference type="Pfam" id="PF08281">
    <property type="entry name" value="Sigma70_r4_2"/>
    <property type="match status" value="1"/>
</dbReference>
<evidence type="ECO:0000256" key="3">
    <source>
        <dbReference type="ARBA" id="ARBA00023082"/>
    </source>
</evidence>
<dbReference type="Gene3D" id="1.10.10.10">
    <property type="entry name" value="Winged helix-like DNA-binding domain superfamily/Winged helix DNA-binding domain"/>
    <property type="match status" value="1"/>
</dbReference>
<comment type="caution">
    <text evidence="9">The sequence shown here is derived from an EMBL/GenBank/DDBJ whole genome shotgun (WGS) entry which is preliminary data.</text>
</comment>
<dbReference type="PANTHER" id="PTHR43133">
    <property type="entry name" value="RNA POLYMERASE ECF-TYPE SIGMA FACTO"/>
    <property type="match status" value="1"/>
</dbReference>
<dbReference type="EMBL" id="WYET01000012">
    <property type="protein sequence ID" value="NVN19834.1"/>
    <property type="molecule type" value="Genomic_DNA"/>
</dbReference>
<dbReference type="InterPro" id="IPR013249">
    <property type="entry name" value="RNA_pol_sigma70_r4_t2"/>
</dbReference>
<evidence type="ECO:0000259" key="7">
    <source>
        <dbReference type="Pfam" id="PF04542"/>
    </source>
</evidence>
<feature type="domain" description="RNA polymerase sigma factor 70 region 4 type 2" evidence="8">
    <location>
        <begin position="123"/>
        <end position="174"/>
    </location>
</feature>
<dbReference type="Proteomes" id="UP000558089">
    <property type="component" value="Unassembled WGS sequence"/>
</dbReference>
<name>A0A850NI43_9FLAO</name>
<evidence type="ECO:0000313" key="10">
    <source>
        <dbReference type="Proteomes" id="UP000558089"/>
    </source>
</evidence>
<evidence type="ECO:0000256" key="1">
    <source>
        <dbReference type="ARBA" id="ARBA00010641"/>
    </source>
</evidence>
<evidence type="ECO:0000256" key="6">
    <source>
        <dbReference type="RuleBase" id="RU000716"/>
    </source>
</evidence>
<dbReference type="InterPro" id="IPR013324">
    <property type="entry name" value="RNA_pol_sigma_r3/r4-like"/>
</dbReference>
<dbReference type="InterPro" id="IPR013325">
    <property type="entry name" value="RNA_pol_sigma_r2"/>
</dbReference>
<protein>
    <recommendedName>
        <fullName evidence="6">RNA polymerase sigma factor</fullName>
    </recommendedName>
</protein>
<dbReference type="GO" id="GO:0016987">
    <property type="term" value="F:sigma factor activity"/>
    <property type="evidence" value="ECO:0007669"/>
    <property type="project" value="UniProtKB-KW"/>
</dbReference>
<dbReference type="PANTHER" id="PTHR43133:SF51">
    <property type="entry name" value="RNA POLYMERASE SIGMA FACTOR"/>
    <property type="match status" value="1"/>
</dbReference>
<feature type="domain" description="RNA polymerase sigma-70 region 2" evidence="7">
    <location>
        <begin position="25"/>
        <end position="92"/>
    </location>
</feature>
<dbReference type="GO" id="GO:0003677">
    <property type="term" value="F:DNA binding"/>
    <property type="evidence" value="ECO:0007669"/>
    <property type="project" value="UniProtKB-KW"/>
</dbReference>
<dbReference type="InterPro" id="IPR036388">
    <property type="entry name" value="WH-like_DNA-bd_sf"/>
</dbReference>
<dbReference type="Pfam" id="PF04542">
    <property type="entry name" value="Sigma70_r2"/>
    <property type="match status" value="1"/>
</dbReference>
<reference evidence="9 10" key="1">
    <citation type="submission" date="2020-01" db="EMBL/GenBank/DDBJ databases">
        <title>Draft Genome Analysis of Muricauda sp. HICW Isolated from coastal seawater of PR China.</title>
        <authorList>
            <person name="Chen M.-X."/>
        </authorList>
    </citation>
    <scope>NUCLEOTIDE SEQUENCE [LARGE SCALE GENOMIC DNA]</scope>
    <source>
        <strain evidence="9 10">HICW</strain>
    </source>
</reference>
<dbReference type="InterPro" id="IPR039425">
    <property type="entry name" value="RNA_pol_sigma-70-like"/>
</dbReference>
<dbReference type="SUPFAM" id="SSF88946">
    <property type="entry name" value="Sigma2 domain of RNA polymerase sigma factors"/>
    <property type="match status" value="1"/>
</dbReference>
<keyword evidence="2 6" id="KW-0805">Transcription regulation</keyword>
<dbReference type="PROSITE" id="PS01063">
    <property type="entry name" value="SIGMA70_ECF"/>
    <property type="match status" value="1"/>
</dbReference>
<evidence type="ECO:0000256" key="5">
    <source>
        <dbReference type="ARBA" id="ARBA00023163"/>
    </source>
</evidence>
<gene>
    <name evidence="9" type="ORF">GUA46_15955</name>
</gene>